<keyword evidence="2" id="KW-1185">Reference proteome</keyword>
<protein>
    <submittedName>
        <fullName evidence="1">Uncharacterized protein</fullName>
    </submittedName>
</protein>
<reference evidence="2" key="1">
    <citation type="journal article" date="2019" name="Int. J. Syst. Evol. Microbiol.">
        <title>The Global Catalogue of Microorganisms (GCM) 10K type strain sequencing project: providing services to taxonomists for standard genome sequencing and annotation.</title>
        <authorList>
            <consortium name="The Broad Institute Genomics Platform"/>
            <consortium name="The Broad Institute Genome Sequencing Center for Infectious Disease"/>
            <person name="Wu L."/>
            <person name="Ma J."/>
        </authorList>
    </citation>
    <scope>NUCLEOTIDE SEQUENCE [LARGE SCALE GENOMIC DNA]</scope>
    <source>
        <strain evidence="2">CGMCC 1.15731</strain>
    </source>
</reference>
<dbReference type="EMBL" id="JBHSEL010000034">
    <property type="protein sequence ID" value="MFC4624277.1"/>
    <property type="molecule type" value="Genomic_DNA"/>
</dbReference>
<feature type="non-terminal residue" evidence="1">
    <location>
        <position position="1"/>
    </location>
</feature>
<dbReference type="Proteomes" id="UP001596042">
    <property type="component" value="Unassembled WGS sequence"/>
</dbReference>
<proteinExistence type="predicted"/>
<gene>
    <name evidence="1" type="ORF">ACFO1V_03395</name>
</gene>
<organism evidence="1 2">
    <name type="scientific">Daeguia caeni</name>
    <dbReference type="NCBI Taxonomy" id="439612"/>
    <lineage>
        <taxon>Bacteria</taxon>
        <taxon>Pseudomonadati</taxon>
        <taxon>Pseudomonadota</taxon>
        <taxon>Alphaproteobacteria</taxon>
        <taxon>Hyphomicrobiales</taxon>
        <taxon>Brucellaceae</taxon>
        <taxon>Daeguia</taxon>
    </lineage>
</organism>
<accession>A0ABV9H219</accession>
<evidence type="ECO:0000313" key="1">
    <source>
        <dbReference type="EMBL" id="MFC4624277.1"/>
    </source>
</evidence>
<sequence>ERAEMAERDLGATRSENAELHGRVEALSTQISVILASRSWRLTRGLRVLGRLFRGEFGAVFAALRQRFTRHRS</sequence>
<dbReference type="RefSeq" id="WP_380075055.1">
    <property type="nucleotide sequence ID" value="NZ_JBHSEL010000034.1"/>
</dbReference>
<evidence type="ECO:0000313" key="2">
    <source>
        <dbReference type="Proteomes" id="UP001596042"/>
    </source>
</evidence>
<comment type="caution">
    <text evidence="1">The sequence shown here is derived from an EMBL/GenBank/DDBJ whole genome shotgun (WGS) entry which is preliminary data.</text>
</comment>
<name>A0ABV9H219_9HYPH</name>